<dbReference type="Gene3D" id="2.60.40.10">
    <property type="entry name" value="Immunoglobulins"/>
    <property type="match status" value="1"/>
</dbReference>
<gene>
    <name evidence="4" type="ORF">SNE40_022900</name>
</gene>
<dbReference type="AlphaFoldDB" id="A0AAN8GBH4"/>
<feature type="region of interest" description="Disordered" evidence="1">
    <location>
        <begin position="210"/>
        <end position="258"/>
    </location>
</feature>
<feature type="transmembrane region" description="Helical" evidence="2">
    <location>
        <begin position="104"/>
        <end position="130"/>
    </location>
</feature>
<keyword evidence="2" id="KW-1133">Transmembrane helix</keyword>
<feature type="domain" description="Fibronectin type-III" evidence="3">
    <location>
        <begin position="9"/>
        <end position="105"/>
    </location>
</feature>
<keyword evidence="5" id="KW-1185">Reference proteome</keyword>
<reference evidence="4 5" key="1">
    <citation type="submission" date="2024-01" db="EMBL/GenBank/DDBJ databases">
        <title>The genome of the rayed Mediterranean limpet Patella caerulea (Linnaeus, 1758).</title>
        <authorList>
            <person name="Anh-Thu Weber A."/>
            <person name="Halstead-Nussloch G."/>
        </authorList>
    </citation>
    <scope>NUCLEOTIDE SEQUENCE [LARGE SCALE GENOMIC DNA]</scope>
    <source>
        <strain evidence="4">AATW-2023a</strain>
        <tissue evidence="4">Whole specimen</tissue>
    </source>
</reference>
<dbReference type="InterPro" id="IPR036116">
    <property type="entry name" value="FN3_sf"/>
</dbReference>
<feature type="compositionally biased region" description="Basic residues" evidence="1">
    <location>
        <begin position="221"/>
        <end position="248"/>
    </location>
</feature>
<dbReference type="InterPro" id="IPR003961">
    <property type="entry name" value="FN3_dom"/>
</dbReference>
<comment type="caution">
    <text evidence="4">The sequence shown here is derived from an EMBL/GenBank/DDBJ whole genome shotgun (WGS) entry which is preliminary data.</text>
</comment>
<dbReference type="EMBL" id="JAZGQO010000021">
    <property type="protein sequence ID" value="KAK6166136.1"/>
    <property type="molecule type" value="Genomic_DNA"/>
</dbReference>
<keyword evidence="2" id="KW-0812">Transmembrane</keyword>
<dbReference type="InterPro" id="IPR013783">
    <property type="entry name" value="Ig-like_fold"/>
</dbReference>
<protein>
    <recommendedName>
        <fullName evidence="3">Fibronectin type-III domain-containing protein</fullName>
    </recommendedName>
</protein>
<evidence type="ECO:0000259" key="3">
    <source>
        <dbReference type="PROSITE" id="PS50853"/>
    </source>
</evidence>
<proteinExistence type="predicted"/>
<evidence type="ECO:0000313" key="4">
    <source>
        <dbReference type="EMBL" id="KAK6166136.1"/>
    </source>
</evidence>
<evidence type="ECO:0000256" key="2">
    <source>
        <dbReference type="SAM" id="Phobius"/>
    </source>
</evidence>
<evidence type="ECO:0000256" key="1">
    <source>
        <dbReference type="SAM" id="MobiDB-lite"/>
    </source>
</evidence>
<dbReference type="Proteomes" id="UP001347796">
    <property type="component" value="Unassembled WGS sequence"/>
</dbReference>
<dbReference type="SUPFAM" id="SSF49265">
    <property type="entry name" value="Fibronectin type III"/>
    <property type="match status" value="1"/>
</dbReference>
<sequence length="280" mass="31913">MTSDPDHNVKFDLMSEIDSSTASSIYVTWETHAQNKAFIEGYQVHYQKVASSYVQYSLMLPPSQTSYSIRNLVADTYYKVCVVLYRNDTNIEDRSCMDAYTTSWHIPVSIGSSIGAVLALSIIVLIVLLSRCPSLLRKQRQSASESSKYDSMSSHYRHEDDRFEFSDTTMHPEEDPFSEYCEDECLTHDPNSNTTEIHKNSHISEQMCNGSKSHVFGRSGSRNHARSSRHGSRHDNHHHHHHHHHPNPAHHNSQSEPSLPKATILVLKTDESQSTRNHPV</sequence>
<keyword evidence="2" id="KW-0472">Membrane</keyword>
<evidence type="ECO:0000313" key="5">
    <source>
        <dbReference type="Proteomes" id="UP001347796"/>
    </source>
</evidence>
<accession>A0AAN8GBH4</accession>
<dbReference type="Pfam" id="PF00041">
    <property type="entry name" value="fn3"/>
    <property type="match status" value="1"/>
</dbReference>
<name>A0AAN8GBH4_PATCE</name>
<dbReference type="CDD" id="cd00063">
    <property type="entry name" value="FN3"/>
    <property type="match status" value="1"/>
</dbReference>
<organism evidence="4 5">
    <name type="scientific">Patella caerulea</name>
    <name type="common">Rayed Mediterranean limpet</name>
    <dbReference type="NCBI Taxonomy" id="87958"/>
    <lineage>
        <taxon>Eukaryota</taxon>
        <taxon>Metazoa</taxon>
        <taxon>Spiralia</taxon>
        <taxon>Lophotrochozoa</taxon>
        <taxon>Mollusca</taxon>
        <taxon>Gastropoda</taxon>
        <taxon>Patellogastropoda</taxon>
        <taxon>Patelloidea</taxon>
        <taxon>Patellidae</taxon>
        <taxon>Patella</taxon>
    </lineage>
</organism>
<dbReference type="PROSITE" id="PS50853">
    <property type="entry name" value="FN3"/>
    <property type="match status" value="1"/>
</dbReference>